<dbReference type="GO" id="GO:0016020">
    <property type="term" value="C:membrane"/>
    <property type="evidence" value="ECO:0007669"/>
    <property type="project" value="InterPro"/>
</dbReference>
<name>A0A392R681_9FABA</name>
<organism evidence="2 3">
    <name type="scientific">Trifolium medium</name>
    <dbReference type="NCBI Taxonomy" id="97028"/>
    <lineage>
        <taxon>Eukaryota</taxon>
        <taxon>Viridiplantae</taxon>
        <taxon>Streptophyta</taxon>
        <taxon>Embryophyta</taxon>
        <taxon>Tracheophyta</taxon>
        <taxon>Spermatophyta</taxon>
        <taxon>Magnoliopsida</taxon>
        <taxon>eudicotyledons</taxon>
        <taxon>Gunneridae</taxon>
        <taxon>Pentapetalae</taxon>
        <taxon>rosids</taxon>
        <taxon>fabids</taxon>
        <taxon>Fabales</taxon>
        <taxon>Fabaceae</taxon>
        <taxon>Papilionoideae</taxon>
        <taxon>50 kb inversion clade</taxon>
        <taxon>NPAAA clade</taxon>
        <taxon>Hologalegina</taxon>
        <taxon>IRL clade</taxon>
        <taxon>Trifolieae</taxon>
        <taxon>Trifolium</taxon>
    </lineage>
</organism>
<proteinExistence type="predicted"/>
<evidence type="ECO:0000256" key="1">
    <source>
        <dbReference type="ARBA" id="ARBA00022927"/>
    </source>
</evidence>
<dbReference type="GO" id="GO:0015031">
    <property type="term" value="P:protein transport"/>
    <property type="evidence" value="ECO:0007669"/>
    <property type="project" value="UniProtKB-KW"/>
</dbReference>
<accession>A0A392R681</accession>
<feature type="non-terminal residue" evidence="2">
    <location>
        <position position="51"/>
    </location>
</feature>
<keyword evidence="1" id="KW-0813">Transport</keyword>
<keyword evidence="3" id="KW-1185">Reference proteome</keyword>
<evidence type="ECO:0000313" key="2">
    <source>
        <dbReference type="EMBL" id="MCI31290.1"/>
    </source>
</evidence>
<dbReference type="InterPro" id="IPR010989">
    <property type="entry name" value="SNARE"/>
</dbReference>
<keyword evidence="1" id="KW-0653">Protein transport</keyword>
<comment type="caution">
    <text evidence="2">The sequence shown here is derived from an EMBL/GenBank/DDBJ whole genome shotgun (WGS) entry which is preliminary data.</text>
</comment>
<protein>
    <submittedName>
        <fullName evidence="2">Syntaxin-43-like</fullName>
    </submittedName>
</protein>
<sequence length="51" mass="5804">MEGFSEAQLTKLKKNEQISAEREREIDQVAKSVQDLAQIMKDLSVLVIDQV</sequence>
<dbReference type="Gene3D" id="1.20.58.70">
    <property type="match status" value="1"/>
</dbReference>
<evidence type="ECO:0000313" key="3">
    <source>
        <dbReference type="Proteomes" id="UP000265520"/>
    </source>
</evidence>
<dbReference type="GO" id="GO:0016192">
    <property type="term" value="P:vesicle-mediated transport"/>
    <property type="evidence" value="ECO:0007669"/>
    <property type="project" value="InterPro"/>
</dbReference>
<dbReference type="EMBL" id="LXQA010186051">
    <property type="protein sequence ID" value="MCI31290.1"/>
    <property type="molecule type" value="Genomic_DNA"/>
</dbReference>
<dbReference type="AlphaFoldDB" id="A0A392R681"/>
<dbReference type="Proteomes" id="UP000265520">
    <property type="component" value="Unassembled WGS sequence"/>
</dbReference>
<reference evidence="2 3" key="1">
    <citation type="journal article" date="2018" name="Front. Plant Sci.">
        <title>Red Clover (Trifolium pratense) and Zigzag Clover (T. medium) - A Picture of Genomic Similarities and Differences.</title>
        <authorList>
            <person name="Dluhosova J."/>
            <person name="Istvanek J."/>
            <person name="Nedelnik J."/>
            <person name="Repkova J."/>
        </authorList>
    </citation>
    <scope>NUCLEOTIDE SEQUENCE [LARGE SCALE GENOMIC DNA]</scope>
    <source>
        <strain evidence="3">cv. 10/8</strain>
        <tissue evidence="2">Leaf</tissue>
    </source>
</reference>
<dbReference type="SUPFAM" id="SSF47661">
    <property type="entry name" value="t-snare proteins"/>
    <property type="match status" value="1"/>
</dbReference>